<proteinExistence type="inferred from homology"/>
<evidence type="ECO:0000256" key="3">
    <source>
        <dbReference type="ARBA" id="ARBA00012663"/>
    </source>
</evidence>
<feature type="active site" description="Proton donor" evidence="6">
    <location>
        <position position="316"/>
    </location>
</feature>
<keyword evidence="4 10" id="KW-0378">Hydrolase</keyword>
<evidence type="ECO:0000256" key="6">
    <source>
        <dbReference type="PIRSR" id="PIRSR625705-1"/>
    </source>
</evidence>
<keyword evidence="5 10" id="KW-0326">Glycosidase</keyword>
<dbReference type="GO" id="GO:0004563">
    <property type="term" value="F:beta-N-acetylhexosaminidase activity"/>
    <property type="evidence" value="ECO:0007669"/>
    <property type="project" value="UniProtKB-EC"/>
</dbReference>
<dbReference type="Pfam" id="PF02838">
    <property type="entry name" value="Glyco_hydro_20b"/>
    <property type="match status" value="1"/>
</dbReference>
<organism evidence="10">
    <name type="scientific">Paraprevotella clara</name>
    <dbReference type="NCBI Taxonomy" id="454154"/>
    <lineage>
        <taxon>Bacteria</taxon>
        <taxon>Pseudomonadati</taxon>
        <taxon>Bacteroidota</taxon>
        <taxon>Bacteroidia</taxon>
        <taxon>Bacteroidales</taxon>
        <taxon>Prevotellaceae</taxon>
        <taxon>Paraprevotella</taxon>
    </lineage>
</organism>
<name>A0A6N3DP30_9BACT</name>
<dbReference type="InterPro" id="IPR015882">
    <property type="entry name" value="HEX_bac_N"/>
</dbReference>
<comment type="catalytic activity">
    <reaction evidence="1">
        <text>Hydrolysis of terminal non-reducing N-acetyl-D-hexosamine residues in N-acetyl-beta-D-hexosaminides.</text>
        <dbReference type="EC" id="3.2.1.52"/>
    </reaction>
</comment>
<dbReference type="GO" id="GO:0030203">
    <property type="term" value="P:glycosaminoglycan metabolic process"/>
    <property type="evidence" value="ECO:0007669"/>
    <property type="project" value="TreeGrafter"/>
</dbReference>
<reference evidence="10" key="1">
    <citation type="submission" date="2019-11" db="EMBL/GenBank/DDBJ databases">
        <authorList>
            <person name="Feng L."/>
        </authorList>
    </citation>
    <scope>NUCLEOTIDE SEQUENCE</scope>
    <source>
        <strain evidence="10">PclaraLFYP37</strain>
    </source>
</reference>
<dbReference type="Gene3D" id="3.20.20.80">
    <property type="entry name" value="Glycosidases"/>
    <property type="match status" value="1"/>
</dbReference>
<dbReference type="EMBL" id="CACRUT010000015">
    <property type="protein sequence ID" value="VYU30956.1"/>
    <property type="molecule type" value="Genomic_DNA"/>
</dbReference>
<dbReference type="CDD" id="cd06563">
    <property type="entry name" value="GH20_chitobiase-like"/>
    <property type="match status" value="1"/>
</dbReference>
<dbReference type="PANTHER" id="PTHR22600:SF57">
    <property type="entry name" value="BETA-N-ACETYLHEXOSAMINIDASE"/>
    <property type="match status" value="1"/>
</dbReference>
<dbReference type="InterPro" id="IPR029018">
    <property type="entry name" value="Hex-like_dom2"/>
</dbReference>
<dbReference type="InterPro" id="IPR017853">
    <property type="entry name" value="GH"/>
</dbReference>
<dbReference type="GO" id="GO:0005975">
    <property type="term" value="P:carbohydrate metabolic process"/>
    <property type="evidence" value="ECO:0007669"/>
    <property type="project" value="InterPro"/>
</dbReference>
<dbReference type="EC" id="3.2.1.52" evidence="3"/>
<dbReference type="RefSeq" id="WP_302978393.1">
    <property type="nucleotide sequence ID" value="NZ_CACRUT010000015.1"/>
</dbReference>
<dbReference type="Gene3D" id="3.30.379.10">
    <property type="entry name" value="Chitobiase/beta-hexosaminidase domain 2-like"/>
    <property type="match status" value="1"/>
</dbReference>
<dbReference type="GO" id="GO:0016020">
    <property type="term" value="C:membrane"/>
    <property type="evidence" value="ECO:0007669"/>
    <property type="project" value="TreeGrafter"/>
</dbReference>
<dbReference type="InterPro" id="IPR025705">
    <property type="entry name" value="Beta_hexosaminidase_sua/sub"/>
</dbReference>
<dbReference type="PRINTS" id="PR00738">
    <property type="entry name" value="GLHYDRLASE20"/>
</dbReference>
<evidence type="ECO:0000259" key="8">
    <source>
        <dbReference type="Pfam" id="PF02838"/>
    </source>
</evidence>
<evidence type="ECO:0000256" key="4">
    <source>
        <dbReference type="ARBA" id="ARBA00022801"/>
    </source>
</evidence>
<evidence type="ECO:0000256" key="1">
    <source>
        <dbReference type="ARBA" id="ARBA00001231"/>
    </source>
</evidence>
<feature type="domain" description="Beta-hexosaminidase bacterial type N-terminal" evidence="8">
    <location>
        <begin position="22"/>
        <end position="138"/>
    </location>
</feature>
<evidence type="ECO:0000259" key="7">
    <source>
        <dbReference type="Pfam" id="PF00728"/>
    </source>
</evidence>
<gene>
    <name evidence="10" type="primary">exo I_3</name>
    <name evidence="10" type="ORF">PCLFYP37_02473</name>
</gene>
<evidence type="ECO:0000313" key="10">
    <source>
        <dbReference type="EMBL" id="VYU30956.1"/>
    </source>
</evidence>
<evidence type="ECO:0000256" key="5">
    <source>
        <dbReference type="ARBA" id="ARBA00023295"/>
    </source>
</evidence>
<accession>A0A6N3DP30</accession>
<dbReference type="SUPFAM" id="SSF55545">
    <property type="entry name" value="beta-N-acetylhexosaminidase-like domain"/>
    <property type="match status" value="1"/>
</dbReference>
<feature type="domain" description="GH29D-like beta-sandwich" evidence="9">
    <location>
        <begin position="530"/>
        <end position="590"/>
    </location>
</feature>
<dbReference type="Pfam" id="PF00728">
    <property type="entry name" value="Glyco_hydro_20"/>
    <property type="match status" value="1"/>
</dbReference>
<dbReference type="PANTHER" id="PTHR22600">
    <property type="entry name" value="BETA-HEXOSAMINIDASE"/>
    <property type="match status" value="1"/>
</dbReference>
<protein>
    <recommendedName>
        <fullName evidence="3">beta-N-acetylhexosaminidase</fullName>
        <ecNumber evidence="3">3.2.1.52</ecNumber>
    </recommendedName>
</protein>
<dbReference type="Pfam" id="PF13290">
    <property type="entry name" value="CHB_HEX_C_1"/>
    <property type="match status" value="1"/>
</dbReference>
<dbReference type="InterPro" id="IPR015883">
    <property type="entry name" value="Glyco_hydro_20_cat"/>
</dbReference>
<dbReference type="AlphaFoldDB" id="A0A6N3DP30"/>
<feature type="domain" description="Glycoside hydrolase family 20 catalytic" evidence="7">
    <location>
        <begin position="142"/>
        <end position="488"/>
    </location>
</feature>
<evidence type="ECO:0000259" key="9">
    <source>
        <dbReference type="Pfam" id="PF13290"/>
    </source>
</evidence>
<dbReference type="SUPFAM" id="SSF51445">
    <property type="entry name" value="(Trans)glycosidases"/>
    <property type="match status" value="1"/>
</dbReference>
<dbReference type="InterPro" id="IPR059177">
    <property type="entry name" value="GH29D-like_dom"/>
</dbReference>
<sequence>MKIPYFIIIMFLCPLALVGQEINLLPEPWKVEKKEGVFTLSVSTSIQYPSELKECVEIFNKHLSERYGFSLKKGSRRNGIRLIVDKNMKRETYNLLVETNGVMIRGSESGVFYGLQTLQQLISETENKLLIPEVKIEDRPRFKYRGVLIDVARYYQTPEFLKKYIDVMAHYKLNVLHLHLTEDAGWRIEIKKYPELTRKGAWRPSTQVGQTPTEQDNLPHGGFYTQKEIRDIIQYANERQITIIPEIDMPGHMMAALSVFPELSCTGGPFSIPLEWGVKEHILCAGNEKVFDFIKDVLTEVIELFPSEYIHLGGDEAPKKQWKVCTKCQNRIKEEHLKDEHELQSYFIQRVEKFVNSKGKRIIGWDEILEGGLAPDATIMSWRGEKGGIAAANLGHDVIMAPTDYFYLDYYQSDDRANEPSSAHWGATVDLEKTYSFNPLPSKISADKQKHVIGVQACVWGEKVQLERDVEYMSFPRALALAEIAWTPQEKRNYADFCQRVAACLSYLDWKEVTFRIPEALSDVEINAGKAIISLQSSVKGADIYYTTDGTSPWTYGKLFTSPVTLPLTFNGIDFRYTIVLPSGRSSAVYKLQRK</sequence>
<comment type="similarity">
    <text evidence="2">Belongs to the glycosyl hydrolase 20 family.</text>
</comment>
<evidence type="ECO:0000256" key="2">
    <source>
        <dbReference type="ARBA" id="ARBA00006285"/>
    </source>
</evidence>